<evidence type="ECO:0000256" key="6">
    <source>
        <dbReference type="PROSITE-ProRule" id="PRU01240"/>
    </source>
</evidence>
<dbReference type="Pfam" id="PF00353">
    <property type="entry name" value="HemolysinCabind"/>
    <property type="match status" value="2"/>
</dbReference>
<comment type="caution">
    <text evidence="6">Lacks conserved residue(s) required for the propagation of feature annotation.</text>
</comment>
<sequence length="651" mass="69618">MAISLTCSRFINMVGAAVTQGDRAIRATLARRWFGLDGQGITIGIISDSFNVLRAARRDVRQGDLPGLSNPNGYIRPVRVLQDAVFGSDEGRALAQIIHDIAPGAELLFHTTGNTEQDFATAVRSLTHAGANIIVDDILFATSTFFQDGIPAQAVDEATRRGVVYVTAAGNNGDRSYESPFRAGPQFTFRGSTYEAHDFDTGTGVDLFQDIRIPTGNAIDLILNWDQASGQVETDLELFLLDRPQLPGTGSRVLDEGTLLRGREADPARRVGYRPLRSEETVYLMIARRIEGNGTAPNTLKWISFANNRDNRTSYQYITDGTGSSTIYGHQNAAGAITVGAVPFRQTPAYGNRALSLERYSSTGGVGILFDAQGDRLTSPDVRQKPDVLAPTRVKTTVAGFRSFFGTSAAAPHVAALAALMLQRAGRHGRLTPAQILAALRSGTIPLSIVPNNFPDGVGLVQANAAVLRASLNEIMGTEADDRLLGTEAADNLVGRGGNDQLFGGNGFDALFGEAGNDRLQSDGGNDYLLGQAGHDRLIGGRGRDWLNGGVGADELRGDGGNDVLRGGTGRNQAVGGNGRDLFILDRNGRMKIADFQPQRDRLGLPTGLPLSQLSIEQNKHSTLIKGFEQTLAILSGIRSDQITVADFVTV</sequence>
<dbReference type="SUPFAM" id="SSF52743">
    <property type="entry name" value="Subtilisin-like"/>
    <property type="match status" value="1"/>
</dbReference>
<evidence type="ECO:0000256" key="5">
    <source>
        <dbReference type="ARBA" id="ARBA00022825"/>
    </source>
</evidence>
<comment type="subcellular location">
    <subcellularLocation>
        <location evidence="1">Secreted</location>
    </subcellularLocation>
</comment>
<dbReference type="PROSITE" id="PS51892">
    <property type="entry name" value="SUBTILASE"/>
    <property type="match status" value="1"/>
</dbReference>
<dbReference type="GO" id="GO:0005576">
    <property type="term" value="C:extracellular region"/>
    <property type="evidence" value="ECO:0007669"/>
    <property type="project" value="UniProtKB-SubCell"/>
</dbReference>
<dbReference type="PANTHER" id="PTHR38340">
    <property type="entry name" value="S-LAYER PROTEIN"/>
    <property type="match status" value="1"/>
</dbReference>
<dbReference type="InterPro" id="IPR018511">
    <property type="entry name" value="Hemolysin-typ_Ca-bd_CS"/>
</dbReference>
<evidence type="ECO:0000256" key="2">
    <source>
        <dbReference type="ARBA" id="ARBA00022525"/>
    </source>
</evidence>
<dbReference type="KEGG" id="tsin:OXH18_00840"/>
<keyword evidence="9" id="KW-1185">Reference proteome</keyword>
<dbReference type="InterPro" id="IPR000209">
    <property type="entry name" value="Peptidase_S8/S53_dom"/>
</dbReference>
<dbReference type="PRINTS" id="PR00313">
    <property type="entry name" value="CABNDNGRPT"/>
</dbReference>
<keyword evidence="3" id="KW-0645">Protease</keyword>
<protein>
    <submittedName>
        <fullName evidence="8">S8 family serine peptidase</fullName>
    </submittedName>
</protein>
<evidence type="ECO:0000256" key="3">
    <source>
        <dbReference type="ARBA" id="ARBA00022670"/>
    </source>
</evidence>
<dbReference type="CDD" id="cd05562">
    <property type="entry name" value="Peptidases_S53_like"/>
    <property type="match status" value="1"/>
</dbReference>
<dbReference type="EMBL" id="CP113797">
    <property type="protein sequence ID" value="WAL60573.1"/>
    <property type="molecule type" value="Genomic_DNA"/>
</dbReference>
<dbReference type="PANTHER" id="PTHR38340:SF1">
    <property type="entry name" value="S-LAYER PROTEIN"/>
    <property type="match status" value="1"/>
</dbReference>
<evidence type="ECO:0000256" key="4">
    <source>
        <dbReference type="ARBA" id="ARBA00022801"/>
    </source>
</evidence>
<dbReference type="Gene3D" id="2.150.10.10">
    <property type="entry name" value="Serralysin-like metalloprotease, C-terminal"/>
    <property type="match status" value="1"/>
</dbReference>
<dbReference type="Pfam" id="PF00082">
    <property type="entry name" value="Peptidase_S8"/>
    <property type="match status" value="1"/>
</dbReference>
<dbReference type="GO" id="GO:0006508">
    <property type="term" value="P:proteolysis"/>
    <property type="evidence" value="ECO:0007669"/>
    <property type="project" value="UniProtKB-KW"/>
</dbReference>
<name>A0A9E9C8Q9_9CYAN</name>
<organism evidence="8 9">
    <name type="scientific">Thermocoleostomius sinensis A174</name>
    <dbReference type="NCBI Taxonomy" id="2016057"/>
    <lineage>
        <taxon>Bacteria</taxon>
        <taxon>Bacillati</taxon>
        <taxon>Cyanobacteriota</taxon>
        <taxon>Cyanophyceae</taxon>
        <taxon>Oculatellales</taxon>
        <taxon>Oculatellaceae</taxon>
        <taxon>Thermocoleostomius</taxon>
    </lineage>
</organism>
<dbReference type="InterPro" id="IPR034075">
    <property type="entry name" value="Glr3161-like_dom"/>
</dbReference>
<dbReference type="InterPro" id="IPR036852">
    <property type="entry name" value="Peptidase_S8/S53_dom_sf"/>
</dbReference>
<dbReference type="InterPro" id="IPR050557">
    <property type="entry name" value="RTX_toxin/Mannuronan_C5-epim"/>
</dbReference>
<feature type="domain" description="Peptidase S8/S53" evidence="7">
    <location>
        <begin position="305"/>
        <end position="441"/>
    </location>
</feature>
<evidence type="ECO:0000313" key="8">
    <source>
        <dbReference type="EMBL" id="WAL60573.1"/>
    </source>
</evidence>
<dbReference type="RefSeq" id="WP_268610512.1">
    <property type="nucleotide sequence ID" value="NZ_CP113797.1"/>
</dbReference>
<keyword evidence="5" id="KW-0720">Serine protease</keyword>
<reference evidence="8" key="1">
    <citation type="submission" date="2022-12" db="EMBL/GenBank/DDBJ databases">
        <title>Polyphasic identification of a Novel Hot-Spring Cyanobacterium Ocullathermofonsia sinensis gen nov. sp. nov. and Genomic Insights on its Adaptations to the Thermal Habitat.</title>
        <authorList>
            <person name="Daroch M."/>
            <person name="Tang J."/>
            <person name="Jiang Y."/>
        </authorList>
    </citation>
    <scope>NUCLEOTIDE SEQUENCE</scope>
    <source>
        <strain evidence="8">PKUAC-SCTA174</strain>
    </source>
</reference>
<dbReference type="PROSITE" id="PS00138">
    <property type="entry name" value="SUBTILASE_SER"/>
    <property type="match status" value="1"/>
</dbReference>
<dbReference type="InterPro" id="IPR001343">
    <property type="entry name" value="Hemolysn_Ca-bd"/>
</dbReference>
<keyword evidence="2" id="KW-0964">Secreted</keyword>
<dbReference type="GO" id="GO:0004252">
    <property type="term" value="F:serine-type endopeptidase activity"/>
    <property type="evidence" value="ECO:0007669"/>
    <property type="project" value="InterPro"/>
</dbReference>
<dbReference type="SUPFAM" id="SSF51120">
    <property type="entry name" value="beta-Roll"/>
    <property type="match status" value="1"/>
</dbReference>
<dbReference type="InterPro" id="IPR011049">
    <property type="entry name" value="Serralysin-like_metalloprot_C"/>
</dbReference>
<comment type="similarity">
    <text evidence="6">Belongs to the peptidase S8 family.</text>
</comment>
<accession>A0A9E9C8Q9</accession>
<gene>
    <name evidence="8" type="ORF">OXH18_00840</name>
</gene>
<dbReference type="AlphaFoldDB" id="A0A9E9C8Q9"/>
<keyword evidence="4" id="KW-0378">Hydrolase</keyword>
<proteinExistence type="inferred from homology"/>
<evidence type="ECO:0000259" key="7">
    <source>
        <dbReference type="Pfam" id="PF00082"/>
    </source>
</evidence>
<evidence type="ECO:0000256" key="1">
    <source>
        <dbReference type="ARBA" id="ARBA00004613"/>
    </source>
</evidence>
<dbReference type="GO" id="GO:0005509">
    <property type="term" value="F:calcium ion binding"/>
    <property type="evidence" value="ECO:0007669"/>
    <property type="project" value="InterPro"/>
</dbReference>
<dbReference type="PROSITE" id="PS00330">
    <property type="entry name" value="HEMOLYSIN_CALCIUM"/>
    <property type="match status" value="2"/>
</dbReference>
<dbReference type="InterPro" id="IPR023828">
    <property type="entry name" value="Peptidase_S8_Ser-AS"/>
</dbReference>
<evidence type="ECO:0000313" key="9">
    <source>
        <dbReference type="Proteomes" id="UP001163152"/>
    </source>
</evidence>
<dbReference type="Gene3D" id="3.40.50.200">
    <property type="entry name" value="Peptidase S8/S53 domain"/>
    <property type="match status" value="2"/>
</dbReference>
<dbReference type="Proteomes" id="UP001163152">
    <property type="component" value="Chromosome"/>
</dbReference>